<evidence type="ECO:0000256" key="2">
    <source>
        <dbReference type="SAM" id="Phobius"/>
    </source>
</evidence>
<evidence type="ECO:0000256" key="1">
    <source>
        <dbReference type="SAM" id="MobiDB-lite"/>
    </source>
</evidence>
<dbReference type="AlphaFoldDB" id="A0A0D1KZZ8"/>
<protein>
    <recommendedName>
        <fullName evidence="3">Mce/MlaD domain-containing protein</fullName>
    </recommendedName>
</protein>
<dbReference type="EMBL" id="JXST01000045">
    <property type="protein sequence ID" value="KIU14405.1"/>
    <property type="molecule type" value="Genomic_DNA"/>
</dbReference>
<evidence type="ECO:0000259" key="3">
    <source>
        <dbReference type="Pfam" id="PF02470"/>
    </source>
</evidence>
<keyword evidence="5" id="KW-1185">Reference proteome</keyword>
<dbReference type="Pfam" id="PF02470">
    <property type="entry name" value="MlaD"/>
    <property type="match status" value="1"/>
</dbReference>
<dbReference type="NCBIfam" id="TIGR00996">
    <property type="entry name" value="Mtu_fam_mce"/>
    <property type="match status" value="1"/>
</dbReference>
<dbReference type="STRING" id="280871.TL10_24755"/>
<comment type="caution">
    <text evidence="4">The sequence shown here is derived from an EMBL/GenBank/DDBJ whole genome shotgun (WGS) entry which is preliminary data.</text>
</comment>
<evidence type="ECO:0000313" key="4">
    <source>
        <dbReference type="EMBL" id="KIU14405.1"/>
    </source>
</evidence>
<dbReference type="PATRIC" id="fig|280871.6.peg.5130"/>
<evidence type="ECO:0000313" key="5">
    <source>
        <dbReference type="Proteomes" id="UP000032221"/>
    </source>
</evidence>
<feature type="region of interest" description="Disordered" evidence="1">
    <location>
        <begin position="397"/>
        <end position="502"/>
    </location>
</feature>
<dbReference type="InterPro" id="IPR003399">
    <property type="entry name" value="Mce/MlaD"/>
</dbReference>
<feature type="domain" description="Mce/MlaD" evidence="3">
    <location>
        <begin position="40"/>
        <end position="113"/>
    </location>
</feature>
<dbReference type="InterPro" id="IPR052336">
    <property type="entry name" value="MlaD_Phospholipid_Transporter"/>
</dbReference>
<name>A0A0D1KZZ8_9MYCO</name>
<feature type="compositionally biased region" description="Low complexity" evidence="1">
    <location>
        <begin position="428"/>
        <end position="439"/>
    </location>
</feature>
<dbReference type="RefSeq" id="WP_043987764.1">
    <property type="nucleotide sequence ID" value="NZ_JXST01000045.1"/>
</dbReference>
<dbReference type="OrthoDB" id="4741753at2"/>
<dbReference type="InterPro" id="IPR005693">
    <property type="entry name" value="Mce"/>
</dbReference>
<dbReference type="GO" id="GO:0005576">
    <property type="term" value="C:extracellular region"/>
    <property type="evidence" value="ECO:0007669"/>
    <property type="project" value="TreeGrafter"/>
</dbReference>
<accession>A0A0D1KZZ8</accession>
<feature type="transmembrane region" description="Helical" evidence="2">
    <location>
        <begin position="6"/>
        <end position="29"/>
    </location>
</feature>
<organism evidence="4 5">
    <name type="scientific">Mycolicibacterium llatzerense</name>
    <dbReference type="NCBI Taxonomy" id="280871"/>
    <lineage>
        <taxon>Bacteria</taxon>
        <taxon>Bacillati</taxon>
        <taxon>Actinomycetota</taxon>
        <taxon>Actinomycetes</taxon>
        <taxon>Mycobacteriales</taxon>
        <taxon>Mycobacteriaceae</taxon>
        <taxon>Mycolicibacterium</taxon>
    </lineage>
</organism>
<keyword evidence="2" id="KW-0812">Transmembrane</keyword>
<dbReference type="PANTHER" id="PTHR33371">
    <property type="entry name" value="INTERMEMBRANE PHOSPHOLIPID TRANSPORT SYSTEM BINDING PROTEIN MLAD-RELATED"/>
    <property type="match status" value="1"/>
</dbReference>
<feature type="compositionally biased region" description="Polar residues" evidence="1">
    <location>
        <begin position="456"/>
        <end position="465"/>
    </location>
</feature>
<gene>
    <name evidence="4" type="ORF">TL10_24755</name>
</gene>
<proteinExistence type="predicted"/>
<dbReference type="PANTHER" id="PTHR33371:SF16">
    <property type="entry name" value="MCE-FAMILY PROTEIN MCE3F"/>
    <property type="match status" value="1"/>
</dbReference>
<feature type="compositionally biased region" description="Pro residues" evidence="1">
    <location>
        <begin position="440"/>
        <end position="454"/>
    </location>
</feature>
<reference evidence="4 5" key="1">
    <citation type="submission" date="2015-01" db="EMBL/GenBank/DDBJ databases">
        <title>Genome sequence of Mycobacterium llatzerense and Mycobacterium immunogenum recovered from brain abscess.</title>
        <authorList>
            <person name="Greninger A.L."/>
            <person name="Langelier C."/>
            <person name="Cunningham G."/>
            <person name="Chiu C.Y."/>
            <person name="Miller S."/>
        </authorList>
    </citation>
    <scope>NUCLEOTIDE SEQUENCE [LARGE SCALE GENOMIC DNA]</scope>
    <source>
        <strain evidence="4 5">CLUC14</strain>
    </source>
</reference>
<keyword evidence="2" id="KW-0472">Membrane</keyword>
<keyword evidence="2" id="KW-1133">Transmembrane helix</keyword>
<sequence>MLSRLVRIQLVIFSIAAVVGIFVMGFSYMQLQTLMGIGRYNVTLDLPDTGGLYRFGNVTYRGVQVGRVTDVALTKTGVRAKMSLDSSTDIPADLSAVVRSVSAVGEQYVDLLPRTDSGPYLHDGSVVRGGADAVPPPIGPMMDRASELVASLPKDKLHQLLDETYKAFNGADYDLQSLADSSGKLVGGLNDQRDKVRDLIENSSPLLDSQAQSTDSLRVWSRGLTGVTSQLVTNDPQLRSLLDHGPGVADDATKLFDKLKITVPVLLANLTTLGQLGVTYRPGLEQALVLLPPVVSTVISYGTTRNAGGLGIGSFRIGAEDPPPCTLGFLPPSSWRPAYDTTTVDLPDDVYCKLPQDAPVGVRGIRNTPCMTKPGKFAPTAEICNSDKEYEPLASRMPVVGPYPRDPSLERQGVPADSRWFPDQGLYAPVGEGPAAGVPPAGPPPNNPVLPPQNPITTPGASGNAGSVPPIPGGDPVEPRPEVPPAAEPGVAPSAFTGGLGYAQYDPRTGEYMAPDGQLYRQADLAAGGGPKTWQDMLTS</sequence>
<dbReference type="Proteomes" id="UP000032221">
    <property type="component" value="Unassembled WGS sequence"/>
</dbReference>